<name>A0A371B1A5_9BRAD</name>
<dbReference type="Pfam" id="PF00725">
    <property type="entry name" value="3HCDH"/>
    <property type="match status" value="2"/>
</dbReference>
<feature type="domain" description="3-hydroxyacyl-CoA dehydrogenase C-terminal" evidence="2">
    <location>
        <begin position="192"/>
        <end position="289"/>
    </location>
</feature>
<keyword evidence="5" id="KW-1185">Reference proteome</keyword>
<evidence type="ECO:0000259" key="2">
    <source>
        <dbReference type="Pfam" id="PF00725"/>
    </source>
</evidence>
<dbReference type="AlphaFoldDB" id="A0A371B1A5"/>
<dbReference type="SUPFAM" id="SSF48179">
    <property type="entry name" value="6-phosphogluconate dehydrogenase C-terminal domain-like"/>
    <property type="match status" value="2"/>
</dbReference>
<dbReference type="GO" id="GO:0008691">
    <property type="term" value="F:3-hydroxybutyryl-CoA dehydrogenase activity"/>
    <property type="evidence" value="ECO:0007669"/>
    <property type="project" value="TreeGrafter"/>
</dbReference>
<evidence type="ECO:0000313" key="4">
    <source>
        <dbReference type="EMBL" id="RDV01338.1"/>
    </source>
</evidence>
<evidence type="ECO:0000259" key="3">
    <source>
        <dbReference type="Pfam" id="PF02737"/>
    </source>
</evidence>
<dbReference type="InterPro" id="IPR008927">
    <property type="entry name" value="6-PGluconate_DH-like_C_sf"/>
</dbReference>
<dbReference type="SUPFAM" id="SSF51735">
    <property type="entry name" value="NAD(P)-binding Rossmann-fold domains"/>
    <property type="match status" value="1"/>
</dbReference>
<dbReference type="InterPro" id="IPR006176">
    <property type="entry name" value="3-OHacyl-CoA_DH_NAD-bd"/>
</dbReference>
<dbReference type="GO" id="GO:0070403">
    <property type="term" value="F:NAD+ binding"/>
    <property type="evidence" value="ECO:0007669"/>
    <property type="project" value="InterPro"/>
</dbReference>
<protein>
    <submittedName>
        <fullName evidence="4">3-hydroxyacyl-CoA dehydrogenase</fullName>
    </submittedName>
</protein>
<reference evidence="5" key="1">
    <citation type="submission" date="2018-08" db="EMBL/GenBank/DDBJ databases">
        <authorList>
            <person name="Kim S.-J."/>
            <person name="Jung G.-Y."/>
        </authorList>
    </citation>
    <scope>NUCLEOTIDE SEQUENCE [LARGE SCALE GENOMIC DNA]</scope>
    <source>
        <strain evidence="5">GY_H</strain>
    </source>
</reference>
<dbReference type="InterPro" id="IPR013328">
    <property type="entry name" value="6PGD_dom2"/>
</dbReference>
<dbReference type="Proteomes" id="UP000263993">
    <property type="component" value="Unassembled WGS sequence"/>
</dbReference>
<sequence>MSFDLMKSDLVVAVFGAGTMGRGIAQVCAQAGIETLLYDARAGAVDEAIGAVGQGLDGQVAKGRMTADAKAALMNKLKPMAVLEDAKRAGLIIEAIVEDLSVKRDLFSKLEAIVAPDAILATNTSSLSVTEIAAGCSRPERVGGLHFFNPPPVMKLVEVIAGLRSDPSLTDALVALTKRIAKSPIVATDTPGFVVNHAGRAYGPEALRIVAQGIASPREVDELMKEAAGFRMGPFELLDLIGGDVTHAVMESMYGRYYEEPMYQPSAQMATRVAAGLHGRKSGVGFYDYKNADAPSPPTITVVRQPVPTAVWIADEDGGRELATALEAAGIKTSVGGVPAKDSLCLVTPLGEDCTSVALRLKLDPSRVVAVDMLGRFSKRYTVMKNPLTTAETLGSAIAALGATGAAVTAINDSTGFVTQRLLAMIVNVGTRIAELRVAAPDDIDTAVELGLNYPKGPLALGDAVGAARVLAVLDGMFALTHDPKYRATPWLRRRAVLGVSLKTPD</sequence>
<feature type="domain" description="3-hydroxyacyl-CoA dehydrogenase C-terminal" evidence="2">
    <location>
        <begin position="416"/>
        <end position="496"/>
    </location>
</feature>
<proteinExistence type="predicted"/>
<gene>
    <name evidence="4" type="ORF">DXH78_19125</name>
</gene>
<keyword evidence="1" id="KW-0560">Oxidoreductase</keyword>
<feature type="domain" description="3-hydroxyacyl-CoA dehydrogenase NAD binding" evidence="3">
    <location>
        <begin position="12"/>
        <end position="189"/>
    </location>
</feature>
<accession>A0A371B1A5</accession>
<comment type="caution">
    <text evidence="4">The sequence shown here is derived from an EMBL/GenBank/DDBJ whole genome shotgun (WGS) entry which is preliminary data.</text>
</comment>
<dbReference type="InterPro" id="IPR036291">
    <property type="entry name" value="NAD(P)-bd_dom_sf"/>
</dbReference>
<dbReference type="OrthoDB" id="9771883at2"/>
<dbReference type="InterPro" id="IPR006108">
    <property type="entry name" value="3HC_DH_C"/>
</dbReference>
<dbReference type="Pfam" id="PF02737">
    <property type="entry name" value="3HCDH_N"/>
    <property type="match status" value="1"/>
</dbReference>
<dbReference type="RefSeq" id="WP_115518856.1">
    <property type="nucleotide sequence ID" value="NZ_QRGO01000003.1"/>
</dbReference>
<evidence type="ECO:0000313" key="5">
    <source>
        <dbReference type="Proteomes" id="UP000263993"/>
    </source>
</evidence>
<organism evidence="4 5">
    <name type="scientific">Undibacter mobilis</name>
    <dbReference type="NCBI Taxonomy" id="2292256"/>
    <lineage>
        <taxon>Bacteria</taxon>
        <taxon>Pseudomonadati</taxon>
        <taxon>Pseudomonadota</taxon>
        <taxon>Alphaproteobacteria</taxon>
        <taxon>Hyphomicrobiales</taxon>
        <taxon>Nitrobacteraceae</taxon>
        <taxon>Undibacter</taxon>
    </lineage>
</organism>
<dbReference type="Gene3D" id="3.40.50.720">
    <property type="entry name" value="NAD(P)-binding Rossmann-like Domain"/>
    <property type="match status" value="1"/>
</dbReference>
<dbReference type="FunFam" id="3.40.50.720:FF:000009">
    <property type="entry name" value="Fatty oxidation complex, alpha subunit"/>
    <property type="match status" value="1"/>
</dbReference>
<dbReference type="PANTHER" id="PTHR48075:SF5">
    <property type="entry name" value="3-HYDROXYBUTYRYL-COA DEHYDROGENASE"/>
    <property type="match status" value="1"/>
</dbReference>
<evidence type="ECO:0000256" key="1">
    <source>
        <dbReference type="ARBA" id="ARBA00023002"/>
    </source>
</evidence>
<dbReference type="NCBIfam" id="NF006124">
    <property type="entry name" value="PRK08268.1"/>
    <property type="match status" value="1"/>
</dbReference>
<dbReference type="PANTHER" id="PTHR48075">
    <property type="entry name" value="3-HYDROXYACYL-COA DEHYDROGENASE FAMILY PROTEIN"/>
    <property type="match status" value="1"/>
</dbReference>
<dbReference type="Gene3D" id="1.10.1040.10">
    <property type="entry name" value="N-(1-d-carboxylethyl)-l-norvaline Dehydrogenase, domain 2"/>
    <property type="match status" value="2"/>
</dbReference>
<dbReference type="GO" id="GO:0006635">
    <property type="term" value="P:fatty acid beta-oxidation"/>
    <property type="evidence" value="ECO:0007669"/>
    <property type="project" value="TreeGrafter"/>
</dbReference>
<dbReference type="EMBL" id="QRGO01000003">
    <property type="protein sequence ID" value="RDV01338.1"/>
    <property type="molecule type" value="Genomic_DNA"/>
</dbReference>